<keyword evidence="1" id="KW-1133">Transmembrane helix</keyword>
<name>A0A366H490_9BACT</name>
<feature type="transmembrane region" description="Helical" evidence="1">
    <location>
        <begin position="146"/>
        <end position="167"/>
    </location>
</feature>
<evidence type="ECO:0000313" key="3">
    <source>
        <dbReference type="Proteomes" id="UP000253426"/>
    </source>
</evidence>
<dbReference type="Proteomes" id="UP000253426">
    <property type="component" value="Unassembled WGS sequence"/>
</dbReference>
<dbReference type="RefSeq" id="WP_113962167.1">
    <property type="nucleotide sequence ID" value="NZ_QNRR01000019.1"/>
</dbReference>
<dbReference type="PANTHER" id="PTHR36434:SF1">
    <property type="entry name" value="MEMBRANE PROTEASE YUGP-RELATED"/>
    <property type="match status" value="1"/>
</dbReference>
<dbReference type="PANTHER" id="PTHR36434">
    <property type="entry name" value="MEMBRANE PROTEASE YUGP-RELATED"/>
    <property type="match status" value="1"/>
</dbReference>
<feature type="transmembrane region" description="Helical" evidence="1">
    <location>
        <begin position="121"/>
        <end position="139"/>
    </location>
</feature>
<dbReference type="GO" id="GO:0008233">
    <property type="term" value="F:peptidase activity"/>
    <property type="evidence" value="ECO:0007669"/>
    <property type="project" value="UniProtKB-KW"/>
</dbReference>
<dbReference type="EMBL" id="QNRR01000019">
    <property type="protein sequence ID" value="RBP35913.1"/>
    <property type="molecule type" value="Genomic_DNA"/>
</dbReference>
<dbReference type="Pfam" id="PF04298">
    <property type="entry name" value="Zn_peptidase_2"/>
    <property type="match status" value="1"/>
</dbReference>
<keyword evidence="2" id="KW-0378">Hydrolase</keyword>
<keyword evidence="1" id="KW-0472">Membrane</keyword>
<sequence length="229" mass="25408">MIVLPIILLVIAIGISRFALQRYEQGVTLGARQTVPGALTAAEAARQFLDENEASDVKIVEHNAMVSDYFDPGRRVLFLNKAVMQGTDAASWSVALHEAAHATQQGEEKKALLWRLGNIRLARYAPTVIGIAAIILAFVKRAPRPALFACGVAFFLIAMVNAMSMAVEYNASQRVTAWLERKLRRHSEMLDLFRQILPRVAWRDTGALIRSPMYLLFGVLPVGGRLRPK</sequence>
<proteinExistence type="predicted"/>
<evidence type="ECO:0000256" key="1">
    <source>
        <dbReference type="SAM" id="Phobius"/>
    </source>
</evidence>
<accession>A0A366H490</accession>
<dbReference type="InterPro" id="IPR007395">
    <property type="entry name" value="Zn_peptidase_2"/>
</dbReference>
<keyword evidence="2" id="KW-0645">Protease</keyword>
<evidence type="ECO:0000313" key="2">
    <source>
        <dbReference type="EMBL" id="RBP35913.1"/>
    </source>
</evidence>
<organism evidence="2 3">
    <name type="scientific">Roseimicrobium gellanilyticum</name>
    <dbReference type="NCBI Taxonomy" id="748857"/>
    <lineage>
        <taxon>Bacteria</taxon>
        <taxon>Pseudomonadati</taxon>
        <taxon>Verrucomicrobiota</taxon>
        <taxon>Verrucomicrobiia</taxon>
        <taxon>Verrucomicrobiales</taxon>
        <taxon>Verrucomicrobiaceae</taxon>
        <taxon>Roseimicrobium</taxon>
    </lineage>
</organism>
<dbReference type="OrthoDB" id="187209at2"/>
<keyword evidence="1" id="KW-0812">Transmembrane</keyword>
<dbReference type="AlphaFoldDB" id="A0A366H490"/>
<gene>
    <name evidence="2" type="ORF">DES53_11979</name>
</gene>
<dbReference type="GO" id="GO:0006508">
    <property type="term" value="P:proteolysis"/>
    <property type="evidence" value="ECO:0007669"/>
    <property type="project" value="UniProtKB-KW"/>
</dbReference>
<protein>
    <submittedName>
        <fullName evidence="2">Zn-dependent membrane protease YugP</fullName>
    </submittedName>
</protein>
<reference evidence="2 3" key="1">
    <citation type="submission" date="2018-06" db="EMBL/GenBank/DDBJ databases">
        <title>Genomic Encyclopedia of Type Strains, Phase IV (KMG-IV): sequencing the most valuable type-strain genomes for metagenomic binning, comparative biology and taxonomic classification.</title>
        <authorList>
            <person name="Goeker M."/>
        </authorList>
    </citation>
    <scope>NUCLEOTIDE SEQUENCE [LARGE SCALE GENOMIC DNA]</scope>
    <source>
        <strain evidence="2 3">DSM 25532</strain>
    </source>
</reference>
<comment type="caution">
    <text evidence="2">The sequence shown here is derived from an EMBL/GenBank/DDBJ whole genome shotgun (WGS) entry which is preliminary data.</text>
</comment>
<keyword evidence="3" id="KW-1185">Reference proteome</keyword>